<dbReference type="SFLD" id="SFLDS00003">
    <property type="entry name" value="Haloacid_Dehalogenase"/>
    <property type="match status" value="1"/>
</dbReference>
<dbReference type="SFLD" id="SFLDG01129">
    <property type="entry name" value="C1.5:_HAD__Beta-PGM__Phosphata"/>
    <property type="match status" value="1"/>
</dbReference>
<protein>
    <submittedName>
        <fullName evidence="1">YjjG family noncanonical pyrimidine nucleotidase</fullName>
        <ecNumber evidence="1">3.1.3.5</ecNumber>
    </submittedName>
</protein>
<dbReference type="NCBIfam" id="TIGR02254">
    <property type="entry name" value="YjjG_YfnB"/>
    <property type="match status" value="1"/>
</dbReference>
<dbReference type="InterPro" id="IPR036412">
    <property type="entry name" value="HAD-like_sf"/>
</dbReference>
<proteinExistence type="predicted"/>
<dbReference type="Pfam" id="PF00702">
    <property type="entry name" value="Hydrolase"/>
    <property type="match status" value="1"/>
</dbReference>
<reference evidence="2" key="1">
    <citation type="journal article" date="2019" name="Int. J. Syst. Evol. Microbiol.">
        <title>The Global Catalogue of Microorganisms (GCM) 10K type strain sequencing project: providing services to taxonomists for standard genome sequencing and annotation.</title>
        <authorList>
            <consortium name="The Broad Institute Genomics Platform"/>
            <consortium name="The Broad Institute Genome Sequencing Center for Infectious Disease"/>
            <person name="Wu L."/>
            <person name="Ma J."/>
        </authorList>
    </citation>
    <scope>NUCLEOTIDE SEQUENCE [LARGE SCALE GENOMIC DNA]</scope>
    <source>
        <strain evidence="2">CCM 8937</strain>
    </source>
</reference>
<dbReference type="InterPro" id="IPR052550">
    <property type="entry name" value="Pyrimidine_5'-ntase_YjjG"/>
</dbReference>
<organism evidence="1 2">
    <name type="scientific">Lapidilactobacillus gannanensis</name>
    <dbReference type="NCBI Taxonomy" id="2486002"/>
    <lineage>
        <taxon>Bacteria</taxon>
        <taxon>Bacillati</taxon>
        <taxon>Bacillota</taxon>
        <taxon>Bacilli</taxon>
        <taxon>Lactobacillales</taxon>
        <taxon>Lactobacillaceae</taxon>
        <taxon>Lapidilactobacillus</taxon>
    </lineage>
</organism>
<dbReference type="PANTHER" id="PTHR47478">
    <property type="match status" value="1"/>
</dbReference>
<dbReference type="SUPFAM" id="SSF56784">
    <property type="entry name" value="HAD-like"/>
    <property type="match status" value="1"/>
</dbReference>
<dbReference type="InterPro" id="IPR011951">
    <property type="entry name" value="HAD-SF_hydro_IA_YjjG/PynA"/>
</dbReference>
<keyword evidence="2" id="KW-1185">Reference proteome</keyword>
<evidence type="ECO:0000313" key="2">
    <source>
        <dbReference type="Proteomes" id="UP001597191"/>
    </source>
</evidence>
<keyword evidence="1" id="KW-0378">Hydrolase</keyword>
<sequence length="228" mass="26202">MNYSALLFDLDKTLFDTELNAKVALTKLPVNFEFAFTDQQINYWHQLNNEMWEELENKQITTEELLANRFRLYFAHYGITTDNALYADPFEVLFAKEHALLPHAQEVLAALAPNYRLFVVSNGSRFKQFQQLAGSHLTPYFEHVFLSEDIGHSKPDPLFFNAVKQTLPEVDPAEMLVIGDSLTADIRGANLSHLDSLWLNAEHQSNHSAYQPTYEVNSLDQLPRLLNK</sequence>
<dbReference type="GO" id="GO:0008253">
    <property type="term" value="F:5'-nucleotidase activity"/>
    <property type="evidence" value="ECO:0007669"/>
    <property type="project" value="UniProtKB-EC"/>
</dbReference>
<dbReference type="RefSeq" id="WP_164509223.1">
    <property type="nucleotide sequence ID" value="NZ_JBHTOH010000017.1"/>
</dbReference>
<dbReference type="PANTHER" id="PTHR47478:SF1">
    <property type="entry name" value="PYRIMIDINE 5'-NUCLEOTIDASE YJJG"/>
    <property type="match status" value="1"/>
</dbReference>
<accession>A0ABW4BM08</accession>
<dbReference type="EMBL" id="JBHTOH010000017">
    <property type="protein sequence ID" value="MFD1410560.1"/>
    <property type="molecule type" value="Genomic_DNA"/>
</dbReference>
<name>A0ABW4BM08_9LACO</name>
<dbReference type="InterPro" id="IPR023214">
    <property type="entry name" value="HAD_sf"/>
</dbReference>
<dbReference type="InterPro" id="IPR006439">
    <property type="entry name" value="HAD-SF_hydro_IA"/>
</dbReference>
<dbReference type="NCBIfam" id="TIGR01549">
    <property type="entry name" value="HAD-SF-IA-v1"/>
    <property type="match status" value="1"/>
</dbReference>
<comment type="caution">
    <text evidence="1">The sequence shown here is derived from an EMBL/GenBank/DDBJ whole genome shotgun (WGS) entry which is preliminary data.</text>
</comment>
<dbReference type="InterPro" id="IPR023198">
    <property type="entry name" value="PGP-like_dom2"/>
</dbReference>
<dbReference type="Gene3D" id="3.40.50.1000">
    <property type="entry name" value="HAD superfamily/HAD-like"/>
    <property type="match status" value="1"/>
</dbReference>
<gene>
    <name evidence="1" type="ORF">ACFQ4R_02840</name>
</gene>
<dbReference type="EC" id="3.1.3.5" evidence="1"/>
<evidence type="ECO:0000313" key="1">
    <source>
        <dbReference type="EMBL" id="MFD1410560.1"/>
    </source>
</evidence>
<dbReference type="Gene3D" id="1.10.150.240">
    <property type="entry name" value="Putative phosphatase, domain 2"/>
    <property type="match status" value="1"/>
</dbReference>
<dbReference type="Proteomes" id="UP001597191">
    <property type="component" value="Unassembled WGS sequence"/>
</dbReference>